<protein>
    <submittedName>
        <fullName evidence="3">Uncharacterized protein</fullName>
    </submittedName>
</protein>
<gene>
    <name evidence="2" type="ORF">OVA965_LOCUS45175</name>
    <name evidence="3" type="ORF">TMI583_LOCUS48439</name>
</gene>
<sequence>PRPFNLKYEILIACFLTMMIYYVQLCVGMKHYQQHMLNAYKGIFIDIPPRHAFNSIQLISKNAHYPGYTIAYLAFGYLVMGNVLFLTVIIIRILFKHLFLIEELSKIIIPILVIYLCKYILMWVLSRTLFLQH</sequence>
<dbReference type="EMBL" id="CAJOBA010099014">
    <property type="protein sequence ID" value="CAF4513552.1"/>
    <property type="molecule type" value="Genomic_DNA"/>
</dbReference>
<keyword evidence="1" id="KW-0472">Membrane</keyword>
<dbReference type="Proteomes" id="UP000682733">
    <property type="component" value="Unassembled WGS sequence"/>
</dbReference>
<organism evidence="3 4">
    <name type="scientific">Didymodactylos carnosus</name>
    <dbReference type="NCBI Taxonomy" id="1234261"/>
    <lineage>
        <taxon>Eukaryota</taxon>
        <taxon>Metazoa</taxon>
        <taxon>Spiralia</taxon>
        <taxon>Gnathifera</taxon>
        <taxon>Rotifera</taxon>
        <taxon>Eurotatoria</taxon>
        <taxon>Bdelloidea</taxon>
        <taxon>Philodinida</taxon>
        <taxon>Philodinidae</taxon>
        <taxon>Didymodactylos</taxon>
    </lineage>
</organism>
<evidence type="ECO:0000313" key="3">
    <source>
        <dbReference type="EMBL" id="CAF4513552.1"/>
    </source>
</evidence>
<name>A0A8S2XTS8_9BILA</name>
<evidence type="ECO:0000256" key="1">
    <source>
        <dbReference type="SAM" id="Phobius"/>
    </source>
</evidence>
<proteinExistence type="predicted"/>
<dbReference type="Proteomes" id="UP000677228">
    <property type="component" value="Unassembled WGS sequence"/>
</dbReference>
<evidence type="ECO:0000313" key="2">
    <source>
        <dbReference type="EMBL" id="CAF1658502.1"/>
    </source>
</evidence>
<feature type="transmembrane region" description="Helical" evidence="1">
    <location>
        <begin position="70"/>
        <end position="95"/>
    </location>
</feature>
<reference evidence="3" key="1">
    <citation type="submission" date="2021-02" db="EMBL/GenBank/DDBJ databases">
        <authorList>
            <person name="Nowell W R."/>
        </authorList>
    </citation>
    <scope>NUCLEOTIDE SEQUENCE</scope>
</reference>
<feature type="non-terminal residue" evidence="3">
    <location>
        <position position="133"/>
    </location>
</feature>
<evidence type="ECO:0000313" key="4">
    <source>
        <dbReference type="Proteomes" id="UP000682733"/>
    </source>
</evidence>
<comment type="caution">
    <text evidence="3">The sequence shown here is derived from an EMBL/GenBank/DDBJ whole genome shotgun (WGS) entry which is preliminary data.</text>
</comment>
<dbReference type="AlphaFoldDB" id="A0A8S2XTS8"/>
<keyword evidence="1" id="KW-1133">Transmembrane helix</keyword>
<dbReference type="EMBL" id="CAJNOK010069037">
    <property type="protein sequence ID" value="CAF1658502.1"/>
    <property type="molecule type" value="Genomic_DNA"/>
</dbReference>
<feature type="transmembrane region" description="Helical" evidence="1">
    <location>
        <begin position="6"/>
        <end position="27"/>
    </location>
</feature>
<feature type="transmembrane region" description="Helical" evidence="1">
    <location>
        <begin position="107"/>
        <end position="125"/>
    </location>
</feature>
<feature type="non-terminal residue" evidence="3">
    <location>
        <position position="1"/>
    </location>
</feature>
<accession>A0A8S2XTS8</accession>
<keyword evidence="1" id="KW-0812">Transmembrane</keyword>